<evidence type="ECO:0000313" key="1">
    <source>
        <dbReference type="EMBL" id="KAH9311554.1"/>
    </source>
</evidence>
<proteinExistence type="predicted"/>
<reference evidence="1 2" key="1">
    <citation type="journal article" date="2021" name="Nat. Plants">
        <title>The Taxus genome provides insights into paclitaxel biosynthesis.</title>
        <authorList>
            <person name="Xiong X."/>
            <person name="Gou J."/>
            <person name="Liao Q."/>
            <person name="Li Y."/>
            <person name="Zhou Q."/>
            <person name="Bi G."/>
            <person name="Li C."/>
            <person name="Du R."/>
            <person name="Wang X."/>
            <person name="Sun T."/>
            <person name="Guo L."/>
            <person name="Liang H."/>
            <person name="Lu P."/>
            <person name="Wu Y."/>
            <person name="Zhang Z."/>
            <person name="Ro D.K."/>
            <person name="Shang Y."/>
            <person name="Huang S."/>
            <person name="Yan J."/>
        </authorList>
    </citation>
    <scope>NUCLEOTIDE SEQUENCE [LARGE SCALE GENOMIC DNA]</scope>
    <source>
        <strain evidence="1">Ta-2019</strain>
    </source>
</reference>
<gene>
    <name evidence="1" type="ORF">KI387_026589</name>
</gene>
<dbReference type="Proteomes" id="UP000824469">
    <property type="component" value="Unassembled WGS sequence"/>
</dbReference>
<keyword evidence="2" id="KW-1185">Reference proteome</keyword>
<feature type="non-terminal residue" evidence="1">
    <location>
        <position position="1"/>
    </location>
</feature>
<protein>
    <submittedName>
        <fullName evidence="1">Uncharacterized protein</fullName>
    </submittedName>
</protein>
<dbReference type="AlphaFoldDB" id="A0AA38L0F9"/>
<dbReference type="EMBL" id="JAHRHJ020000006">
    <property type="protein sequence ID" value="KAH9311554.1"/>
    <property type="molecule type" value="Genomic_DNA"/>
</dbReference>
<name>A0AA38L0F9_TAXCH</name>
<sequence>STKPSIDKALQGIKCLTMGDSARMEDRLLELLGEPGLEACFEEEKETEEL</sequence>
<organism evidence="1 2">
    <name type="scientific">Taxus chinensis</name>
    <name type="common">Chinese yew</name>
    <name type="synonym">Taxus wallichiana var. chinensis</name>
    <dbReference type="NCBI Taxonomy" id="29808"/>
    <lineage>
        <taxon>Eukaryota</taxon>
        <taxon>Viridiplantae</taxon>
        <taxon>Streptophyta</taxon>
        <taxon>Embryophyta</taxon>
        <taxon>Tracheophyta</taxon>
        <taxon>Spermatophyta</taxon>
        <taxon>Pinopsida</taxon>
        <taxon>Pinidae</taxon>
        <taxon>Conifers II</taxon>
        <taxon>Cupressales</taxon>
        <taxon>Taxaceae</taxon>
        <taxon>Taxus</taxon>
    </lineage>
</organism>
<comment type="caution">
    <text evidence="1">The sequence shown here is derived from an EMBL/GenBank/DDBJ whole genome shotgun (WGS) entry which is preliminary data.</text>
</comment>
<accession>A0AA38L0F9</accession>
<evidence type="ECO:0000313" key="2">
    <source>
        <dbReference type="Proteomes" id="UP000824469"/>
    </source>
</evidence>